<evidence type="ECO:0000256" key="7">
    <source>
        <dbReference type="ARBA" id="ARBA00023180"/>
    </source>
</evidence>
<dbReference type="SUPFAM" id="SSF53850">
    <property type="entry name" value="Periplasmic binding protein-like II"/>
    <property type="match status" value="1"/>
</dbReference>
<keyword evidence="9" id="KW-0732">Signal</keyword>
<dbReference type="GO" id="GO:0005886">
    <property type="term" value="C:plasma membrane"/>
    <property type="evidence" value="ECO:0007669"/>
    <property type="project" value="UniProtKB-SubCell"/>
</dbReference>
<feature type="transmembrane region" description="Helical" evidence="8">
    <location>
        <begin position="638"/>
        <end position="658"/>
    </location>
</feature>
<protein>
    <submittedName>
        <fullName evidence="10">Uncharacterized protein</fullName>
    </submittedName>
</protein>
<comment type="caution">
    <text evidence="10">The sequence shown here is derived from an EMBL/GenBank/DDBJ whole genome shotgun (WGS) entry which is preliminary data.</text>
</comment>
<evidence type="ECO:0000256" key="2">
    <source>
        <dbReference type="ARBA" id="ARBA00022475"/>
    </source>
</evidence>
<dbReference type="Gene3D" id="1.10.287.70">
    <property type="match status" value="1"/>
</dbReference>
<evidence type="ECO:0000256" key="4">
    <source>
        <dbReference type="ARBA" id="ARBA00022989"/>
    </source>
</evidence>
<name>A0A9P0KFP0_ACAOB</name>
<comment type="subcellular location">
    <subcellularLocation>
        <location evidence="1">Cell membrane</location>
        <topology evidence="1">Multi-pass membrane protein</topology>
    </subcellularLocation>
</comment>
<organism evidence="10 11">
    <name type="scientific">Acanthoscelides obtectus</name>
    <name type="common">Bean weevil</name>
    <name type="synonym">Bruchus obtectus</name>
    <dbReference type="NCBI Taxonomy" id="200917"/>
    <lineage>
        <taxon>Eukaryota</taxon>
        <taxon>Metazoa</taxon>
        <taxon>Ecdysozoa</taxon>
        <taxon>Arthropoda</taxon>
        <taxon>Hexapoda</taxon>
        <taxon>Insecta</taxon>
        <taxon>Pterygota</taxon>
        <taxon>Neoptera</taxon>
        <taxon>Endopterygota</taxon>
        <taxon>Coleoptera</taxon>
        <taxon>Polyphaga</taxon>
        <taxon>Cucujiformia</taxon>
        <taxon>Chrysomeloidea</taxon>
        <taxon>Chrysomelidae</taxon>
        <taxon>Bruchinae</taxon>
        <taxon>Bruchini</taxon>
        <taxon>Acanthoscelides</taxon>
    </lineage>
</organism>
<keyword evidence="6" id="KW-0675">Receptor</keyword>
<evidence type="ECO:0000313" key="10">
    <source>
        <dbReference type="EMBL" id="CAH1974660.1"/>
    </source>
</evidence>
<dbReference type="Proteomes" id="UP001152888">
    <property type="component" value="Unassembled WGS sequence"/>
</dbReference>
<sequence length="674" mass="77807">MYASHILYLLLPFAFAIMTPKKNFSEIAQNMIDITTENRTGDQHVDMACSCLEDIISHQFYRGKTDDYPQLLTVLFGETYTDATYYIQQKTLKTINNESNWRFIELCQSPIDVHEFFSYEECYEETCKRRMVENHNTAFYLVILDKYNESEFIDIVLHIKYANTTNPAAYILVYVENVDDYLVTAKEVLEELMLFFLPYTAVLLPGSNNDFYIVKMNITTIGPADCGSNKNIYVIDQCIDGKMRHIKKGYFNVGLGRNMYNCTLGVRAKEFQPFVINEGEGFEIELLRIIGQKLNIHFNITLSNSSGWGDVLNDEWTGDLEDIFINMYLGIGNVDPGMGYDRDFDYSEIYHMEPRVWVVPKARLVPKWRAFIAMFNLEIWGVCLGALLFYALMFYLTAKVSETVSAYKKIDTSLEASFKVMLSTSEFQPKSDLTRLFFVSLAVFGIVLYAIYTVYLLKYLKNPIREHQYTENSEIYDSFGNLRVGVGGLQRLKSLFNVSEPQVKKIYDAYQEADDENDTVLYWINKVAEERNIWTISSRLYAEYLLAHSDVATDTDGDPKVFIFKRQLMTYYVSILARQGHPLLKKINRVIGQLTQGAIMEHLVYNQTVLIELKNAKNDKEGVKQFSALSMDHLQGTFALLALGYIFGFITLILEFIVDEVAILKLRKQYGYLP</sequence>
<feature type="chain" id="PRO_5040413531" evidence="9">
    <location>
        <begin position="17"/>
        <end position="674"/>
    </location>
</feature>
<evidence type="ECO:0000256" key="3">
    <source>
        <dbReference type="ARBA" id="ARBA00022692"/>
    </source>
</evidence>
<dbReference type="InterPro" id="IPR052192">
    <property type="entry name" value="Insect_Ionotropic_Sensory_Rcpt"/>
</dbReference>
<keyword evidence="7" id="KW-0325">Glycoprotein</keyword>
<evidence type="ECO:0000256" key="6">
    <source>
        <dbReference type="ARBA" id="ARBA00023170"/>
    </source>
</evidence>
<feature type="transmembrane region" description="Helical" evidence="8">
    <location>
        <begin position="436"/>
        <end position="457"/>
    </location>
</feature>
<proteinExistence type="predicted"/>
<dbReference type="AlphaFoldDB" id="A0A9P0KFP0"/>
<feature type="signal peptide" evidence="9">
    <location>
        <begin position="1"/>
        <end position="16"/>
    </location>
</feature>
<feature type="transmembrane region" description="Helical" evidence="8">
    <location>
        <begin position="379"/>
        <end position="398"/>
    </location>
</feature>
<dbReference type="EMBL" id="CAKOFQ010006827">
    <property type="protein sequence ID" value="CAH1974660.1"/>
    <property type="molecule type" value="Genomic_DNA"/>
</dbReference>
<accession>A0A9P0KFP0</accession>
<reference evidence="10" key="1">
    <citation type="submission" date="2022-03" db="EMBL/GenBank/DDBJ databases">
        <authorList>
            <person name="Sayadi A."/>
        </authorList>
    </citation>
    <scope>NUCLEOTIDE SEQUENCE</scope>
</reference>
<dbReference type="OrthoDB" id="6506757at2759"/>
<evidence type="ECO:0000256" key="9">
    <source>
        <dbReference type="SAM" id="SignalP"/>
    </source>
</evidence>
<gene>
    <name evidence="10" type="ORF">ACAOBT_LOCUS11224</name>
</gene>
<keyword evidence="5 8" id="KW-0472">Membrane</keyword>
<dbReference type="PANTHER" id="PTHR42643:SF24">
    <property type="entry name" value="IONOTROPIC RECEPTOR 60A"/>
    <property type="match status" value="1"/>
</dbReference>
<keyword evidence="2" id="KW-1003">Cell membrane</keyword>
<evidence type="ECO:0000313" key="11">
    <source>
        <dbReference type="Proteomes" id="UP001152888"/>
    </source>
</evidence>
<keyword evidence="4 8" id="KW-1133">Transmembrane helix</keyword>
<evidence type="ECO:0000256" key="8">
    <source>
        <dbReference type="SAM" id="Phobius"/>
    </source>
</evidence>
<dbReference type="Gene3D" id="3.40.190.10">
    <property type="entry name" value="Periplasmic binding protein-like II"/>
    <property type="match status" value="1"/>
</dbReference>
<keyword evidence="11" id="KW-1185">Reference proteome</keyword>
<keyword evidence="3 8" id="KW-0812">Transmembrane</keyword>
<evidence type="ECO:0000256" key="1">
    <source>
        <dbReference type="ARBA" id="ARBA00004651"/>
    </source>
</evidence>
<evidence type="ECO:0000256" key="5">
    <source>
        <dbReference type="ARBA" id="ARBA00023136"/>
    </source>
</evidence>
<dbReference type="PANTHER" id="PTHR42643">
    <property type="entry name" value="IONOTROPIC RECEPTOR 20A-RELATED"/>
    <property type="match status" value="1"/>
</dbReference>